<protein>
    <submittedName>
        <fullName evidence="4">AraC family transcriptional regulator</fullName>
    </submittedName>
</protein>
<comment type="caution">
    <text evidence="4">The sequence shown here is derived from an EMBL/GenBank/DDBJ whole genome shotgun (WGS) entry which is preliminary data.</text>
</comment>
<evidence type="ECO:0000313" key="4">
    <source>
        <dbReference type="EMBL" id="KGH07445.1"/>
    </source>
</evidence>
<dbReference type="Gene3D" id="1.10.10.60">
    <property type="entry name" value="Homeodomain-like"/>
    <property type="match status" value="2"/>
</dbReference>
<dbReference type="PANTHER" id="PTHR46796:SF2">
    <property type="entry name" value="TRANSCRIPTIONAL REGULATORY PROTEIN"/>
    <property type="match status" value="1"/>
</dbReference>
<dbReference type="AlphaFoldDB" id="A0A096F2M9"/>
<dbReference type="Proteomes" id="UP000029549">
    <property type="component" value="Unassembled WGS sequence"/>
</dbReference>
<dbReference type="InterPro" id="IPR003313">
    <property type="entry name" value="AraC-bd"/>
</dbReference>
<sequence length="266" mass="29698">MPAPSHHFHRHPALPWAELRISRQSCYSYRLHAHAQYSIGIVDEGETLFLHDDGPEALSAGSVVLIEPGHWHACNPETLQPWSYRMLFVQADWVHERLGVGGLRFARRALHKPEISRWADRLCQPLAGSATDAQLRQHEQSLTDFLQLLGRAADSPAPEPQPPDAVLPALQHMHRSPEDETSVQALALRCGMSPSRFIRRFRAVTGVTPGAYRLNLRLNGVRHLLAQGEPLASVAQQMGFADQAHMQRAFKAHHALTPGNYAGMPR</sequence>
<accession>A0A096F2M9</accession>
<dbReference type="InterPro" id="IPR009057">
    <property type="entry name" value="Homeodomain-like_sf"/>
</dbReference>
<dbReference type="Gene3D" id="2.60.120.10">
    <property type="entry name" value="Jelly Rolls"/>
    <property type="match status" value="1"/>
</dbReference>
<dbReference type="Pfam" id="PF12833">
    <property type="entry name" value="HTH_18"/>
    <property type="match status" value="1"/>
</dbReference>
<keyword evidence="1" id="KW-0805">Transcription regulation</keyword>
<dbReference type="InterPro" id="IPR014710">
    <property type="entry name" value="RmlC-like_jellyroll"/>
</dbReference>
<dbReference type="SUPFAM" id="SSF46689">
    <property type="entry name" value="Homeodomain-like"/>
    <property type="match status" value="2"/>
</dbReference>
<dbReference type="SMART" id="SM00342">
    <property type="entry name" value="HTH_ARAC"/>
    <property type="match status" value="1"/>
</dbReference>
<dbReference type="EMBL" id="AWTP01000133">
    <property type="protein sequence ID" value="KGH07445.1"/>
    <property type="molecule type" value="Genomic_DNA"/>
</dbReference>
<name>A0A096F2M9_9BURK</name>
<evidence type="ECO:0000256" key="2">
    <source>
        <dbReference type="ARBA" id="ARBA00023125"/>
    </source>
</evidence>
<reference evidence="4 5" key="1">
    <citation type="submission" date="2013-09" db="EMBL/GenBank/DDBJ databases">
        <title>High correlation between genotypes and phenotypes of environmental bacteria Comamonas testosteroni strains.</title>
        <authorList>
            <person name="Liu L."/>
            <person name="Zhu W."/>
            <person name="Xia X."/>
            <person name="Xu B."/>
            <person name="Luo M."/>
            <person name="Wang G."/>
        </authorList>
    </citation>
    <scope>NUCLEOTIDE SEQUENCE [LARGE SCALE GENOMIC DNA]</scope>
    <source>
        <strain evidence="4 5">DF2</strain>
    </source>
</reference>
<dbReference type="OrthoDB" id="9809338at2"/>
<dbReference type="InterPro" id="IPR037923">
    <property type="entry name" value="HTH-like"/>
</dbReference>
<dbReference type="RefSeq" id="WP_034353586.1">
    <property type="nucleotide sequence ID" value="NZ_AWOS01000030.1"/>
</dbReference>
<dbReference type="InterPro" id="IPR018060">
    <property type="entry name" value="HTH_AraC"/>
</dbReference>
<evidence type="ECO:0000256" key="3">
    <source>
        <dbReference type="ARBA" id="ARBA00023163"/>
    </source>
</evidence>
<keyword evidence="5" id="KW-1185">Reference proteome</keyword>
<keyword evidence="2" id="KW-0238">DNA-binding</keyword>
<organism evidence="4 5">
    <name type="scientific">Comamonas thiooxydans</name>
    <dbReference type="NCBI Taxonomy" id="363952"/>
    <lineage>
        <taxon>Bacteria</taxon>
        <taxon>Pseudomonadati</taxon>
        <taxon>Pseudomonadota</taxon>
        <taxon>Betaproteobacteria</taxon>
        <taxon>Burkholderiales</taxon>
        <taxon>Comamonadaceae</taxon>
        <taxon>Comamonas</taxon>
    </lineage>
</organism>
<evidence type="ECO:0000313" key="5">
    <source>
        <dbReference type="Proteomes" id="UP000029549"/>
    </source>
</evidence>
<dbReference type="GO" id="GO:0043565">
    <property type="term" value="F:sequence-specific DNA binding"/>
    <property type="evidence" value="ECO:0007669"/>
    <property type="project" value="InterPro"/>
</dbReference>
<gene>
    <name evidence="4" type="ORF">P608_20725</name>
</gene>
<dbReference type="GO" id="GO:0003700">
    <property type="term" value="F:DNA-binding transcription factor activity"/>
    <property type="evidence" value="ECO:0007669"/>
    <property type="project" value="InterPro"/>
</dbReference>
<dbReference type="Pfam" id="PF02311">
    <property type="entry name" value="AraC_binding"/>
    <property type="match status" value="1"/>
</dbReference>
<keyword evidence="3" id="KW-0804">Transcription</keyword>
<evidence type="ECO:0000256" key="1">
    <source>
        <dbReference type="ARBA" id="ARBA00023015"/>
    </source>
</evidence>
<dbReference type="PANTHER" id="PTHR46796">
    <property type="entry name" value="HTH-TYPE TRANSCRIPTIONAL ACTIVATOR RHAS-RELATED"/>
    <property type="match status" value="1"/>
</dbReference>
<dbReference type="PROSITE" id="PS01124">
    <property type="entry name" value="HTH_ARAC_FAMILY_2"/>
    <property type="match status" value="1"/>
</dbReference>
<dbReference type="SUPFAM" id="SSF51215">
    <property type="entry name" value="Regulatory protein AraC"/>
    <property type="match status" value="1"/>
</dbReference>
<proteinExistence type="predicted"/>
<dbReference type="InterPro" id="IPR050204">
    <property type="entry name" value="AraC_XylS_family_regulators"/>
</dbReference>